<feature type="transmembrane region" description="Helical" evidence="1">
    <location>
        <begin position="208"/>
        <end position="226"/>
    </location>
</feature>
<dbReference type="SUPFAM" id="SSF103481">
    <property type="entry name" value="Multidrug resistance efflux transporter EmrE"/>
    <property type="match status" value="2"/>
</dbReference>
<proteinExistence type="predicted"/>
<sequence length="383" mass="42478">MTYHRPLFSAVYAHLASTVTLKNMDSKEKSDVSLCISKLQVTTDAQYRKDYFWTAVLGATLGLLSGAWFAVSDSFALLCIKIGYSPTQVLLVKSLAMVVITIPCLMYKNINILKVKRTDTLLNIVKSLCENTGDLMYYYGMSAVGLGDATSIVVAILLIFTPLIACIFIKEKFKLHDCISIVLNIAGIILISRPEFIFGNVAQSSGIGYLYSIITGIGLSIGAVCSRAMSDGLSLLVLIFYNGVCGIIQLMILVYPTSNERIYILIPDYPITIAYLVGVVVLFYLYLYSYNRALKILSAGKVTLLSNSSLVVSFVVDVVVFHKQIVSLEMFGAAIIILSSSILFVYIWLETRNTLNEETNLFRNQSNNLRIKLNEMKIESRKS</sequence>
<keyword evidence="3" id="KW-1185">Reference proteome</keyword>
<dbReference type="InterPro" id="IPR037185">
    <property type="entry name" value="EmrE-like"/>
</dbReference>
<feature type="transmembrane region" description="Helical" evidence="1">
    <location>
        <begin position="302"/>
        <end position="322"/>
    </location>
</feature>
<dbReference type="RefSeq" id="XP_006819074.1">
    <property type="nucleotide sequence ID" value="XM_006819011.1"/>
</dbReference>
<feature type="domain" description="EamA" evidence="2">
    <location>
        <begin position="57"/>
        <end position="192"/>
    </location>
</feature>
<feature type="transmembrane region" description="Helical" evidence="1">
    <location>
        <begin position="51"/>
        <end position="78"/>
    </location>
</feature>
<protein>
    <submittedName>
        <fullName evidence="4">Solute carrier family 35 member G1-like</fullName>
    </submittedName>
</protein>
<reference evidence="4" key="1">
    <citation type="submission" date="2025-08" db="UniProtKB">
        <authorList>
            <consortium name="RefSeq"/>
        </authorList>
    </citation>
    <scope>IDENTIFICATION</scope>
    <source>
        <tissue evidence="4">Testes</tissue>
    </source>
</reference>
<feature type="transmembrane region" description="Helical" evidence="1">
    <location>
        <begin position="328"/>
        <end position="349"/>
    </location>
</feature>
<keyword evidence="1" id="KW-0812">Transmembrane</keyword>
<feature type="transmembrane region" description="Helical" evidence="1">
    <location>
        <begin position="149"/>
        <end position="169"/>
    </location>
</feature>
<gene>
    <name evidence="4" type="primary">LOC102802548</name>
</gene>
<evidence type="ECO:0000313" key="3">
    <source>
        <dbReference type="Proteomes" id="UP000694865"/>
    </source>
</evidence>
<dbReference type="Proteomes" id="UP000694865">
    <property type="component" value="Unplaced"/>
</dbReference>
<dbReference type="Pfam" id="PF00892">
    <property type="entry name" value="EamA"/>
    <property type="match status" value="2"/>
</dbReference>
<feature type="transmembrane region" description="Helical" evidence="1">
    <location>
        <begin position="233"/>
        <end position="257"/>
    </location>
</feature>
<feature type="transmembrane region" description="Helical" evidence="1">
    <location>
        <begin position="269"/>
        <end position="290"/>
    </location>
</feature>
<keyword evidence="1" id="KW-1133">Transmembrane helix</keyword>
<feature type="domain" description="EamA" evidence="2">
    <location>
        <begin position="207"/>
        <end position="344"/>
    </location>
</feature>
<evidence type="ECO:0000313" key="4">
    <source>
        <dbReference type="RefSeq" id="XP_006819074.1"/>
    </source>
</evidence>
<accession>A0ABM0MGD3</accession>
<dbReference type="PANTHER" id="PTHR22911">
    <property type="entry name" value="ACYL-MALONYL CONDENSING ENZYME-RELATED"/>
    <property type="match status" value="1"/>
</dbReference>
<feature type="transmembrane region" description="Helical" evidence="1">
    <location>
        <begin position="181"/>
        <end position="202"/>
    </location>
</feature>
<evidence type="ECO:0000259" key="2">
    <source>
        <dbReference type="Pfam" id="PF00892"/>
    </source>
</evidence>
<dbReference type="PANTHER" id="PTHR22911:SF137">
    <property type="entry name" value="SOLUTE CARRIER FAMILY 35 MEMBER G2-RELATED"/>
    <property type="match status" value="1"/>
</dbReference>
<organism evidence="3 4">
    <name type="scientific">Saccoglossus kowalevskii</name>
    <name type="common">Acorn worm</name>
    <dbReference type="NCBI Taxonomy" id="10224"/>
    <lineage>
        <taxon>Eukaryota</taxon>
        <taxon>Metazoa</taxon>
        <taxon>Hemichordata</taxon>
        <taxon>Enteropneusta</taxon>
        <taxon>Harrimaniidae</taxon>
        <taxon>Saccoglossus</taxon>
    </lineage>
</organism>
<dbReference type="GeneID" id="102802548"/>
<evidence type="ECO:0000256" key="1">
    <source>
        <dbReference type="SAM" id="Phobius"/>
    </source>
</evidence>
<keyword evidence="1" id="KW-0472">Membrane</keyword>
<name>A0ABM0MGD3_SACKO</name>
<dbReference type="InterPro" id="IPR000620">
    <property type="entry name" value="EamA_dom"/>
</dbReference>